<dbReference type="PATRIC" id="fig|52.7.peg.263"/>
<dbReference type="InterPro" id="IPR000719">
    <property type="entry name" value="Prot_kinase_dom"/>
</dbReference>
<evidence type="ECO:0000313" key="7">
    <source>
        <dbReference type="EMBL" id="AKT36131.1"/>
    </source>
</evidence>
<dbReference type="SUPFAM" id="SSF56112">
    <property type="entry name" value="Protein kinase-like (PK-like)"/>
    <property type="match status" value="1"/>
</dbReference>
<accession>A0A0K1E5I1</accession>
<dbReference type="Gene3D" id="1.10.510.10">
    <property type="entry name" value="Transferase(Phosphotransferase) domain 1"/>
    <property type="match status" value="1"/>
</dbReference>
<dbReference type="EMBL" id="CP012159">
    <property type="protein sequence ID" value="AKT36131.1"/>
    <property type="molecule type" value="Genomic_DNA"/>
</dbReference>
<dbReference type="AlphaFoldDB" id="A0A0K1E5I1"/>
<dbReference type="InterPro" id="IPR011009">
    <property type="entry name" value="Kinase-like_dom_sf"/>
</dbReference>
<keyword evidence="4 5" id="KW-0067">ATP-binding</keyword>
<evidence type="ECO:0000256" key="2">
    <source>
        <dbReference type="ARBA" id="ARBA00022741"/>
    </source>
</evidence>
<organism evidence="7 8">
    <name type="scientific">Chondromyces crocatus</name>
    <dbReference type="NCBI Taxonomy" id="52"/>
    <lineage>
        <taxon>Bacteria</taxon>
        <taxon>Pseudomonadati</taxon>
        <taxon>Myxococcota</taxon>
        <taxon>Polyangia</taxon>
        <taxon>Polyangiales</taxon>
        <taxon>Polyangiaceae</taxon>
        <taxon>Chondromyces</taxon>
    </lineage>
</organism>
<dbReference type="PANTHER" id="PTHR43289">
    <property type="entry name" value="MITOGEN-ACTIVATED PROTEIN KINASE KINASE KINASE 20-RELATED"/>
    <property type="match status" value="1"/>
</dbReference>
<dbReference type="Gene3D" id="3.30.200.20">
    <property type="entry name" value="Phosphorylase Kinase, domain 1"/>
    <property type="match status" value="1"/>
</dbReference>
<dbReference type="GO" id="GO:0005524">
    <property type="term" value="F:ATP binding"/>
    <property type="evidence" value="ECO:0007669"/>
    <property type="project" value="UniProtKB-UniRule"/>
</dbReference>
<evidence type="ECO:0000256" key="1">
    <source>
        <dbReference type="ARBA" id="ARBA00022679"/>
    </source>
</evidence>
<dbReference type="SMART" id="SM00220">
    <property type="entry name" value="S_TKc"/>
    <property type="match status" value="1"/>
</dbReference>
<protein>
    <submittedName>
        <fullName evidence="7">Protein kinase</fullName>
        <ecNumber evidence="7">2.7.11.1</ecNumber>
    </submittedName>
</protein>
<dbReference type="InterPro" id="IPR017441">
    <property type="entry name" value="Protein_kinase_ATP_BS"/>
</dbReference>
<evidence type="ECO:0000256" key="3">
    <source>
        <dbReference type="ARBA" id="ARBA00022777"/>
    </source>
</evidence>
<evidence type="ECO:0000313" key="8">
    <source>
        <dbReference type="Proteomes" id="UP000067626"/>
    </source>
</evidence>
<dbReference type="KEGG" id="ccro:CMC5_002440"/>
<keyword evidence="3 7" id="KW-0418">Kinase</keyword>
<evidence type="ECO:0000256" key="4">
    <source>
        <dbReference type="ARBA" id="ARBA00022840"/>
    </source>
</evidence>
<feature type="domain" description="Protein kinase" evidence="6">
    <location>
        <begin position="37"/>
        <end position="302"/>
    </location>
</feature>
<feature type="binding site" evidence="5">
    <location>
        <position position="66"/>
    </location>
    <ligand>
        <name>ATP</name>
        <dbReference type="ChEBI" id="CHEBI:30616"/>
    </ligand>
</feature>
<dbReference type="PANTHER" id="PTHR43289:SF6">
    <property type="entry name" value="SERINE_THREONINE-PROTEIN KINASE NEKL-3"/>
    <property type="match status" value="1"/>
</dbReference>
<name>A0A0K1E5I1_CHOCO</name>
<gene>
    <name evidence="7" type="ORF">CMC5_002440</name>
</gene>
<keyword evidence="2 5" id="KW-0547">Nucleotide-binding</keyword>
<evidence type="ECO:0000259" key="6">
    <source>
        <dbReference type="PROSITE" id="PS50011"/>
    </source>
</evidence>
<dbReference type="GO" id="GO:0004674">
    <property type="term" value="F:protein serine/threonine kinase activity"/>
    <property type="evidence" value="ECO:0007669"/>
    <property type="project" value="UniProtKB-EC"/>
</dbReference>
<dbReference type="PROSITE" id="PS00108">
    <property type="entry name" value="PROTEIN_KINASE_ST"/>
    <property type="match status" value="1"/>
</dbReference>
<dbReference type="STRING" id="52.CMC5_002440"/>
<reference evidence="7 8" key="1">
    <citation type="submission" date="2015-07" db="EMBL/GenBank/DDBJ databases">
        <title>Genome analysis of myxobacterium Chondromyces crocatus Cm c5 reveals a high potential for natural compound synthesis and the genetic basis for the loss of fruiting body formation.</title>
        <authorList>
            <person name="Zaburannyi N."/>
            <person name="Bunk B."/>
            <person name="Maier J."/>
            <person name="Overmann J."/>
            <person name="Mueller R."/>
        </authorList>
    </citation>
    <scope>NUCLEOTIDE SEQUENCE [LARGE SCALE GENOMIC DNA]</scope>
    <source>
        <strain evidence="7 8">Cm c5</strain>
    </source>
</reference>
<dbReference type="CDD" id="cd14014">
    <property type="entry name" value="STKc_PknB_like"/>
    <property type="match status" value="1"/>
</dbReference>
<dbReference type="Proteomes" id="UP000067626">
    <property type="component" value="Chromosome"/>
</dbReference>
<keyword evidence="1 7" id="KW-0808">Transferase</keyword>
<dbReference type="PROSITE" id="PS50011">
    <property type="entry name" value="PROTEIN_KINASE_DOM"/>
    <property type="match status" value="1"/>
</dbReference>
<sequence>MQSTATHPTDTTAAPAALTPPVVLGAYAAGDVLAQRYRLVDQIGHGGMGAVWRARSISLELDVALKLIRREAEVQHAAERLLKEARAAARVAHPSAVRVHDFGVTLAGDPFLVMELLQGSSLSQRLSELGTFPSTEAVQIVLPVAGALLAAHREGVVHRDVKPANIMLIEQGASIVPKLIDFGVAGVSAAIWATRLTTHGMMLGSPVYMAPEQIRGGTDPDERTDVWGLCTVLYELVSGVRPFAGPNSATVIFDVLNTRLRRPEQFQHEHELWNIVERGLAKAPQDRWPNMAAFGRALAEWALSRGVTFDAAGTSLGVHWLAQPSLRTLALLSK</sequence>
<dbReference type="PROSITE" id="PS00107">
    <property type="entry name" value="PROTEIN_KINASE_ATP"/>
    <property type="match status" value="1"/>
</dbReference>
<proteinExistence type="predicted"/>
<dbReference type="EC" id="2.7.11.1" evidence="7"/>
<keyword evidence="8" id="KW-1185">Reference proteome</keyword>
<dbReference type="Pfam" id="PF00069">
    <property type="entry name" value="Pkinase"/>
    <property type="match status" value="1"/>
</dbReference>
<dbReference type="InterPro" id="IPR008271">
    <property type="entry name" value="Ser/Thr_kinase_AS"/>
</dbReference>
<evidence type="ECO:0000256" key="5">
    <source>
        <dbReference type="PROSITE-ProRule" id="PRU10141"/>
    </source>
</evidence>